<accession>A0ACC3CV45</accession>
<protein>
    <submittedName>
        <fullName evidence="1">Uncharacterized protein</fullName>
    </submittedName>
</protein>
<name>A0ACC3CV45_9PEZI</name>
<evidence type="ECO:0000313" key="2">
    <source>
        <dbReference type="Proteomes" id="UP001186974"/>
    </source>
</evidence>
<sequence>HKHFFHAAIHFLLLVGAPASGNETPSATAPETASPSGTLAASSTATCPSRTINYLTHTLPQQCLRNSWTRHSAGASSSGVEAITTNTVESVFHSTTGADGTFGELAESKQATQPVAHQATEGQAEFSAISVVGESSSSDTPSSIQSQPYAASSPESALESETDSPLDNENFLSFEEWKKKNLENTGQSPDTLGQGHGTEPRRRPSNINNALDALGDDIEIDIDFGGFGGKGPGERAQDDRQRASTQNTATATPDVVPNAARPRSKDAGKTCKERFNYASIDCAATVLKTNPRCKSSSSVLVESKDSYMLNECSAPNKFIILELCDDILIDTLVLANFEFFSSMTRTFRVSVSDRYPVKLDRWKDLGTFEARNSREIQAFLIENPLIWARYLRIEFLTHYGNEYYCPTSLIRVHGTTMMEQFKQDEDAARDD</sequence>
<comment type="caution">
    <text evidence="1">The sequence shown here is derived from an EMBL/GenBank/DDBJ whole genome shotgun (WGS) entry which is preliminary data.</text>
</comment>
<keyword evidence="2" id="KW-1185">Reference proteome</keyword>
<proteinExistence type="predicted"/>
<dbReference type="EMBL" id="JAWDJW010011142">
    <property type="protein sequence ID" value="KAK3045007.1"/>
    <property type="molecule type" value="Genomic_DNA"/>
</dbReference>
<evidence type="ECO:0000313" key="1">
    <source>
        <dbReference type="EMBL" id="KAK3045007.1"/>
    </source>
</evidence>
<feature type="non-terminal residue" evidence="1">
    <location>
        <position position="1"/>
    </location>
</feature>
<dbReference type="Proteomes" id="UP001186974">
    <property type="component" value="Unassembled WGS sequence"/>
</dbReference>
<organism evidence="1 2">
    <name type="scientific">Coniosporium uncinatum</name>
    <dbReference type="NCBI Taxonomy" id="93489"/>
    <lineage>
        <taxon>Eukaryota</taxon>
        <taxon>Fungi</taxon>
        <taxon>Dikarya</taxon>
        <taxon>Ascomycota</taxon>
        <taxon>Pezizomycotina</taxon>
        <taxon>Dothideomycetes</taxon>
        <taxon>Dothideomycetes incertae sedis</taxon>
        <taxon>Coniosporium</taxon>
    </lineage>
</organism>
<gene>
    <name evidence="1" type="ORF">LTS18_014799</name>
</gene>
<reference evidence="1" key="1">
    <citation type="submission" date="2024-09" db="EMBL/GenBank/DDBJ databases">
        <title>Black Yeasts Isolated from many extreme environments.</title>
        <authorList>
            <person name="Coleine C."/>
            <person name="Stajich J.E."/>
            <person name="Selbmann L."/>
        </authorList>
    </citation>
    <scope>NUCLEOTIDE SEQUENCE</scope>
    <source>
        <strain evidence="1">CCFEE 5737</strain>
    </source>
</reference>
<feature type="non-terminal residue" evidence="1">
    <location>
        <position position="431"/>
    </location>
</feature>